<comment type="caution">
    <text evidence="2">The sequence shown here is derived from an EMBL/GenBank/DDBJ whole genome shotgun (WGS) entry which is preliminary data.</text>
</comment>
<dbReference type="RefSeq" id="WP_125126847.1">
    <property type="nucleotide sequence ID" value="NZ_RHJS01000002.1"/>
</dbReference>
<keyword evidence="3" id="KW-1185">Reference proteome</keyword>
<accession>A0A426DE52</accession>
<dbReference type="GO" id="GO:0005737">
    <property type="term" value="C:cytoplasm"/>
    <property type="evidence" value="ECO:0007669"/>
    <property type="project" value="InterPro"/>
</dbReference>
<sequence length="76" mass="8712">MKSKLIKVITSSRLTYPKNPFYEDTKYIRTPKIQIEGNWLESLGFHIGDRLQVDYEEGSIHIHPAPPESECPAEPA</sequence>
<dbReference type="Proteomes" id="UP000274920">
    <property type="component" value="Unassembled WGS sequence"/>
</dbReference>
<dbReference type="GO" id="GO:0016070">
    <property type="term" value="P:RNA metabolic process"/>
    <property type="evidence" value="ECO:0007669"/>
    <property type="project" value="InterPro"/>
</dbReference>
<dbReference type="GO" id="GO:0016788">
    <property type="term" value="F:hydrolase activity, acting on ester bonds"/>
    <property type="evidence" value="ECO:0007669"/>
    <property type="project" value="InterPro"/>
</dbReference>
<organism evidence="2 3">
    <name type="scientific">Schaedlerella arabinosiphila</name>
    <dbReference type="NCBI Taxonomy" id="2044587"/>
    <lineage>
        <taxon>Bacteria</taxon>
        <taxon>Bacillati</taxon>
        <taxon>Bacillota</taxon>
        <taxon>Clostridia</taxon>
        <taxon>Lachnospirales</taxon>
        <taxon>Lachnospiraceae</taxon>
        <taxon>Schaedlerella</taxon>
    </lineage>
</organism>
<reference evidence="2" key="1">
    <citation type="submission" date="2018-10" db="EMBL/GenBank/DDBJ databases">
        <title>Schaedlerella arabinophila gen. nov. sp. nov., isolated from the mouse intestinal tract and comparative analysis with the genome of the closely related altered Schaedler flora strain ASF502.</title>
        <authorList>
            <person name="Miyake S."/>
            <person name="Soh M."/>
            <person name="Seedorf H."/>
        </authorList>
    </citation>
    <scope>NUCLEOTIDE SEQUENCE [LARGE SCALE GENOMIC DNA]</scope>
    <source>
        <strain evidence="2">DSM 106076</strain>
    </source>
</reference>
<name>A0A426DE52_9FIRM</name>
<dbReference type="GO" id="GO:0003723">
    <property type="term" value="F:RNA binding"/>
    <property type="evidence" value="ECO:0007669"/>
    <property type="project" value="InterPro"/>
</dbReference>
<evidence type="ECO:0000259" key="1">
    <source>
        <dbReference type="Pfam" id="PF08845"/>
    </source>
</evidence>
<dbReference type="Pfam" id="PF08845">
    <property type="entry name" value="SymE_toxin"/>
    <property type="match status" value="1"/>
</dbReference>
<gene>
    <name evidence="2" type="ORF">EBB54_06805</name>
</gene>
<dbReference type="AlphaFoldDB" id="A0A426DE52"/>
<feature type="domain" description="Toxin SymE-like" evidence="1">
    <location>
        <begin position="24"/>
        <end position="62"/>
    </location>
</feature>
<protein>
    <submittedName>
        <fullName evidence="2">Type I addiction module toxin, SymE family</fullName>
    </submittedName>
</protein>
<proteinExistence type="predicted"/>
<evidence type="ECO:0000313" key="3">
    <source>
        <dbReference type="Proteomes" id="UP000274920"/>
    </source>
</evidence>
<evidence type="ECO:0000313" key="2">
    <source>
        <dbReference type="EMBL" id="RRK31110.1"/>
    </source>
</evidence>
<dbReference type="InterPro" id="IPR014944">
    <property type="entry name" value="Toxin_SymE-like"/>
</dbReference>
<dbReference type="EMBL" id="RHJS01000002">
    <property type="protein sequence ID" value="RRK31110.1"/>
    <property type="molecule type" value="Genomic_DNA"/>
</dbReference>